<accession>A0A2S5EH42</accession>
<dbReference type="Proteomes" id="UP000236950">
    <property type="component" value="Unassembled WGS sequence"/>
</dbReference>
<proteinExistence type="predicted"/>
<dbReference type="InterPro" id="IPR001296">
    <property type="entry name" value="Glyco_trans_1"/>
</dbReference>
<dbReference type="InterPro" id="IPR050194">
    <property type="entry name" value="Glycosyltransferase_grp1"/>
</dbReference>
<feature type="domain" description="Glycosyl transferase family 1" evidence="1">
    <location>
        <begin position="225"/>
        <end position="376"/>
    </location>
</feature>
<dbReference type="RefSeq" id="WP_169999682.1">
    <property type="nucleotide sequence ID" value="NZ_JALY01000157.1"/>
</dbReference>
<organism evidence="2 3">
    <name type="scientific">Petrotoga halophila DSM 16923</name>
    <dbReference type="NCBI Taxonomy" id="1122953"/>
    <lineage>
        <taxon>Bacteria</taxon>
        <taxon>Thermotogati</taxon>
        <taxon>Thermotogota</taxon>
        <taxon>Thermotogae</taxon>
        <taxon>Petrotogales</taxon>
        <taxon>Petrotogaceae</taxon>
        <taxon>Petrotoga</taxon>
    </lineage>
</organism>
<dbReference type="Gene3D" id="3.40.50.2000">
    <property type="entry name" value="Glycogen Phosphorylase B"/>
    <property type="match status" value="2"/>
</dbReference>
<dbReference type="Pfam" id="PF00534">
    <property type="entry name" value="Glycos_transf_1"/>
    <property type="match status" value="1"/>
</dbReference>
<dbReference type="GO" id="GO:0016757">
    <property type="term" value="F:glycosyltransferase activity"/>
    <property type="evidence" value="ECO:0007669"/>
    <property type="project" value="InterPro"/>
</dbReference>
<dbReference type="PANTHER" id="PTHR45947">
    <property type="entry name" value="SULFOQUINOVOSYL TRANSFERASE SQD2"/>
    <property type="match status" value="1"/>
</dbReference>
<keyword evidence="3" id="KW-1185">Reference proteome</keyword>
<gene>
    <name evidence="2" type="ORF">AA81_07530</name>
</gene>
<dbReference type="PANTHER" id="PTHR45947:SF3">
    <property type="entry name" value="SULFOQUINOVOSYL TRANSFERASE SQD2"/>
    <property type="match status" value="1"/>
</dbReference>
<protein>
    <recommendedName>
        <fullName evidence="1">Glycosyl transferase family 1 domain-containing protein</fullName>
    </recommendedName>
</protein>
<dbReference type="SUPFAM" id="SSF53756">
    <property type="entry name" value="UDP-Glycosyltransferase/glycogen phosphorylase"/>
    <property type="match status" value="1"/>
</dbReference>
<sequence length="404" mass="47239">MKITLIGRPSRELTYLAKQLYIDQYLQKVITFRYLDVNDSRETIKLFFRLKKGNEINKLTNAVLSTYVLNSLLRKLSHPFLKQSSIEFAHHTSDKYFSFIASNYLPLNSDIYHGWMNYSLNSFKKISKKNPKGIKVLELYTIHPDSIRKIHKKYFGENTYFIFPSQKRDEIIDEEIEICDAIIAPSEFVKKSLNNLDDSKVHIIPFGTDCLKFFPKEKGNDFYFQEELVVLFVGNITYTKGFDLLYNAIEFLRNKKRKIKFKVVGSVAEIYSSRFKTIIKNIEYLGRIPHDKLNDVYNSAHLLALPSYYESGPLVAYEALAAGLPVIITENMNPLVENGKNGYFTKINDMNDVADKINRVYENRDWLVEASHYARETALKNTWEARYSNLIRLYEQLLKQRSEI</sequence>
<evidence type="ECO:0000313" key="2">
    <source>
        <dbReference type="EMBL" id="POZ92387.1"/>
    </source>
</evidence>
<dbReference type="CDD" id="cd03801">
    <property type="entry name" value="GT4_PimA-like"/>
    <property type="match status" value="1"/>
</dbReference>
<comment type="caution">
    <text evidence="2">The sequence shown here is derived from an EMBL/GenBank/DDBJ whole genome shotgun (WGS) entry which is preliminary data.</text>
</comment>
<dbReference type="AlphaFoldDB" id="A0A2S5EH42"/>
<dbReference type="EMBL" id="JALY01000157">
    <property type="protein sequence ID" value="POZ92387.1"/>
    <property type="molecule type" value="Genomic_DNA"/>
</dbReference>
<evidence type="ECO:0000313" key="3">
    <source>
        <dbReference type="Proteomes" id="UP000236950"/>
    </source>
</evidence>
<reference evidence="2 3" key="1">
    <citation type="submission" date="2014-01" db="EMBL/GenBank/DDBJ databases">
        <title>Comparative genomics of Petrotoga.</title>
        <authorList>
            <person name="Chow K."/>
            <person name="Charchuk R."/>
            <person name="Nesbo C.L."/>
        </authorList>
    </citation>
    <scope>NUCLEOTIDE SEQUENCE [LARGE SCALE GENOMIC DNA]</scope>
    <source>
        <strain evidence="2 3">DSM 16923</strain>
    </source>
</reference>
<evidence type="ECO:0000259" key="1">
    <source>
        <dbReference type="Pfam" id="PF00534"/>
    </source>
</evidence>
<name>A0A2S5EH42_9BACT</name>